<dbReference type="InterPro" id="IPR000953">
    <property type="entry name" value="Chromo/chromo_shadow_dom"/>
</dbReference>
<feature type="region of interest" description="Disordered" evidence="3">
    <location>
        <begin position="62"/>
        <end position="87"/>
    </location>
</feature>
<evidence type="ECO:0000256" key="3">
    <source>
        <dbReference type="SAM" id="MobiDB-lite"/>
    </source>
</evidence>
<comment type="caution">
    <text evidence="5">The sequence shown here is derived from an EMBL/GenBank/DDBJ whole genome shotgun (WGS) entry which is preliminary data.</text>
</comment>
<dbReference type="PANTHER" id="PTHR22812">
    <property type="entry name" value="CHROMOBOX PROTEIN"/>
    <property type="match status" value="1"/>
</dbReference>
<dbReference type="PROSITE" id="PS50013">
    <property type="entry name" value="CHROMO_2"/>
    <property type="match status" value="1"/>
</dbReference>
<evidence type="ECO:0000256" key="1">
    <source>
        <dbReference type="ARBA" id="ARBA00004123"/>
    </source>
</evidence>
<dbReference type="SMART" id="SM00298">
    <property type="entry name" value="CHROMO"/>
    <property type="match status" value="1"/>
</dbReference>
<keyword evidence="2" id="KW-0539">Nucleus</keyword>
<evidence type="ECO:0000313" key="5">
    <source>
        <dbReference type="EMBL" id="KAK7207863.1"/>
    </source>
</evidence>
<protein>
    <recommendedName>
        <fullName evidence="4">Chromo domain-containing protein</fullName>
    </recommendedName>
</protein>
<reference evidence="5 6" key="1">
    <citation type="submission" date="2024-03" db="EMBL/GenBank/DDBJ databases">
        <title>Genome-scale model development and genomic sequencing of the oleaginous clade Lipomyces.</title>
        <authorList>
            <consortium name="Lawrence Berkeley National Laboratory"/>
            <person name="Czajka J.J."/>
            <person name="Han Y."/>
            <person name="Kim J."/>
            <person name="Mondo S.J."/>
            <person name="Hofstad B.A."/>
            <person name="Robles A."/>
            <person name="Haridas S."/>
            <person name="Riley R."/>
            <person name="LaButti K."/>
            <person name="Pangilinan J."/>
            <person name="Andreopoulos W."/>
            <person name="Lipzen A."/>
            <person name="Yan J."/>
            <person name="Wang M."/>
            <person name="Ng V."/>
            <person name="Grigoriev I.V."/>
            <person name="Spatafora J.W."/>
            <person name="Magnuson J.K."/>
            <person name="Baker S.E."/>
            <person name="Pomraning K.R."/>
        </authorList>
    </citation>
    <scope>NUCLEOTIDE SEQUENCE [LARGE SCALE GENOMIC DNA]</scope>
    <source>
        <strain evidence="5 6">Phaff 52-87</strain>
    </source>
</reference>
<accession>A0ABR1FDD6</accession>
<name>A0ABR1FDD6_9ASCO</name>
<gene>
    <name evidence="5" type="ORF">BZA70DRAFT_287202</name>
</gene>
<dbReference type="InterPro" id="IPR016197">
    <property type="entry name" value="Chromo-like_dom_sf"/>
</dbReference>
<evidence type="ECO:0000259" key="4">
    <source>
        <dbReference type="PROSITE" id="PS50013"/>
    </source>
</evidence>
<evidence type="ECO:0000313" key="6">
    <source>
        <dbReference type="Proteomes" id="UP001498771"/>
    </source>
</evidence>
<dbReference type="InterPro" id="IPR051219">
    <property type="entry name" value="Heterochromatin_chromo-domain"/>
</dbReference>
<organism evidence="5 6">
    <name type="scientific">Myxozyma melibiosi</name>
    <dbReference type="NCBI Taxonomy" id="54550"/>
    <lineage>
        <taxon>Eukaryota</taxon>
        <taxon>Fungi</taxon>
        <taxon>Dikarya</taxon>
        <taxon>Ascomycota</taxon>
        <taxon>Saccharomycotina</taxon>
        <taxon>Lipomycetes</taxon>
        <taxon>Lipomycetales</taxon>
        <taxon>Lipomycetaceae</taxon>
        <taxon>Myxozyma</taxon>
    </lineage>
</organism>
<dbReference type="RefSeq" id="XP_064770896.1">
    <property type="nucleotide sequence ID" value="XM_064913933.1"/>
</dbReference>
<sequence length="227" mass="25687">MSDGEEEYFVEAILDHRYNEVTGTLEFKIKWEGYDEIGWEPYKNLTGCDELLDEYYHKVNGGRKLPKHQAPKPDKLGRAKKKTRKPAKPNRLVPFDVLDDSTAQDGDDDLDLIHDTANGSHNDEVDDYRDQITSTGDIPVPRNWFTQIEKITGVRFLSNEPLHYDIMLKNNSIIMVGSDILQSVAPRVLIKYLEDHIAIEKKPVTTAPAAAEDDDDEVFADAVSASP</sequence>
<dbReference type="EMBL" id="JBBJBU010000001">
    <property type="protein sequence ID" value="KAK7207863.1"/>
    <property type="molecule type" value="Genomic_DNA"/>
</dbReference>
<evidence type="ECO:0000256" key="2">
    <source>
        <dbReference type="ARBA" id="ARBA00023242"/>
    </source>
</evidence>
<dbReference type="Proteomes" id="UP001498771">
    <property type="component" value="Unassembled WGS sequence"/>
</dbReference>
<dbReference type="InterPro" id="IPR023780">
    <property type="entry name" value="Chromo_domain"/>
</dbReference>
<dbReference type="Pfam" id="PF00385">
    <property type="entry name" value="Chromo"/>
    <property type="match status" value="1"/>
</dbReference>
<dbReference type="SUPFAM" id="SSF54160">
    <property type="entry name" value="Chromo domain-like"/>
    <property type="match status" value="1"/>
</dbReference>
<dbReference type="Gene3D" id="2.40.50.40">
    <property type="match status" value="1"/>
</dbReference>
<feature type="compositionally biased region" description="Basic residues" evidence="3">
    <location>
        <begin position="78"/>
        <end position="87"/>
    </location>
</feature>
<feature type="region of interest" description="Disordered" evidence="3">
    <location>
        <begin position="204"/>
        <end position="227"/>
    </location>
</feature>
<comment type="subcellular location">
    <subcellularLocation>
        <location evidence="1">Nucleus</location>
    </subcellularLocation>
</comment>
<feature type="domain" description="Chromo" evidence="4">
    <location>
        <begin position="8"/>
        <end position="67"/>
    </location>
</feature>
<proteinExistence type="predicted"/>
<dbReference type="CDD" id="cd00024">
    <property type="entry name" value="CD_CSD"/>
    <property type="match status" value="1"/>
</dbReference>
<dbReference type="GeneID" id="90039445"/>
<keyword evidence="6" id="KW-1185">Reference proteome</keyword>